<name>A0A8B7Y380_ACAPL</name>
<evidence type="ECO:0000259" key="7">
    <source>
        <dbReference type="PROSITE" id="PS50189"/>
    </source>
</evidence>
<evidence type="ECO:0000313" key="9">
    <source>
        <dbReference type="RefSeq" id="XP_022087638.1"/>
    </source>
</evidence>
<dbReference type="InterPro" id="IPR008993">
    <property type="entry name" value="TIMP-like_OB-fold"/>
</dbReference>
<keyword evidence="4" id="KW-0732">Signal</keyword>
<dbReference type="InterPro" id="IPR001134">
    <property type="entry name" value="Netrin_domain"/>
</dbReference>
<dbReference type="AlphaFoldDB" id="A0A8B7Y380"/>
<dbReference type="Gene3D" id="2.40.50.120">
    <property type="match status" value="1"/>
</dbReference>
<keyword evidence="6" id="KW-0325">Glycoprotein</keyword>
<gene>
    <name evidence="9" type="primary">LOC110977651</name>
</gene>
<dbReference type="Proteomes" id="UP000694845">
    <property type="component" value="Unplaced"/>
</dbReference>
<organism evidence="8 9">
    <name type="scientific">Acanthaster planci</name>
    <name type="common">Crown-of-thorns starfish</name>
    <dbReference type="NCBI Taxonomy" id="133434"/>
    <lineage>
        <taxon>Eukaryota</taxon>
        <taxon>Metazoa</taxon>
        <taxon>Echinodermata</taxon>
        <taxon>Eleutherozoa</taxon>
        <taxon>Asterozoa</taxon>
        <taxon>Asteroidea</taxon>
        <taxon>Valvatacea</taxon>
        <taxon>Valvatida</taxon>
        <taxon>Acanthasteridae</taxon>
        <taxon>Acanthaster</taxon>
    </lineage>
</organism>
<dbReference type="InterPro" id="IPR012938">
    <property type="entry name" value="Glc/Sorbosone_DH"/>
</dbReference>
<evidence type="ECO:0000256" key="1">
    <source>
        <dbReference type="ARBA" id="ARBA00004613"/>
    </source>
</evidence>
<proteinExistence type="inferred from homology"/>
<dbReference type="PROSITE" id="PS50189">
    <property type="entry name" value="NTR"/>
    <property type="match status" value="1"/>
</dbReference>
<comment type="subcellular location">
    <subcellularLocation>
        <location evidence="1">Secreted</location>
    </subcellularLocation>
</comment>
<dbReference type="SUPFAM" id="SSF50242">
    <property type="entry name" value="TIMP-like"/>
    <property type="match status" value="1"/>
</dbReference>
<evidence type="ECO:0000256" key="6">
    <source>
        <dbReference type="ARBA" id="ARBA00023180"/>
    </source>
</evidence>
<evidence type="ECO:0000256" key="2">
    <source>
        <dbReference type="ARBA" id="ARBA00010658"/>
    </source>
</evidence>
<dbReference type="PANTHER" id="PTHR19328">
    <property type="entry name" value="HEDGEHOG-INTERACTING PROTEIN"/>
    <property type="match status" value="1"/>
</dbReference>
<dbReference type="Gene3D" id="2.120.10.30">
    <property type="entry name" value="TolB, C-terminal domain"/>
    <property type="match status" value="1"/>
</dbReference>
<evidence type="ECO:0000256" key="4">
    <source>
        <dbReference type="ARBA" id="ARBA00022729"/>
    </source>
</evidence>
<dbReference type="InterPro" id="IPR018143">
    <property type="entry name" value="Folate_rcpt-like"/>
</dbReference>
<dbReference type="GO" id="GO:0005576">
    <property type="term" value="C:extracellular region"/>
    <property type="evidence" value="ECO:0007669"/>
    <property type="project" value="UniProtKB-SubCell"/>
</dbReference>
<reference evidence="9" key="1">
    <citation type="submission" date="2025-08" db="UniProtKB">
        <authorList>
            <consortium name="RefSeq"/>
        </authorList>
    </citation>
    <scope>IDENTIFICATION</scope>
</reference>
<dbReference type="OrthoDB" id="10266706at2759"/>
<dbReference type="PANTHER" id="PTHR19328:SF75">
    <property type="entry name" value="ALDOSE SUGAR DEHYDROGENASE YLII"/>
    <property type="match status" value="1"/>
</dbReference>
<dbReference type="RefSeq" id="XP_022087638.1">
    <property type="nucleotide sequence ID" value="XM_022231946.1"/>
</dbReference>
<evidence type="ECO:0000313" key="8">
    <source>
        <dbReference type="Proteomes" id="UP000694845"/>
    </source>
</evidence>
<keyword evidence="5" id="KW-1015">Disulfide bond</keyword>
<dbReference type="Pfam" id="PF01759">
    <property type="entry name" value="NTR"/>
    <property type="match status" value="1"/>
</dbReference>
<feature type="domain" description="NTR" evidence="7">
    <location>
        <begin position="636"/>
        <end position="755"/>
    </location>
</feature>
<comment type="similarity">
    <text evidence="2">Belongs to the HHIP family.</text>
</comment>
<dbReference type="InterPro" id="IPR018933">
    <property type="entry name" value="Netrin_module_non-TIMP"/>
</dbReference>
<dbReference type="SUPFAM" id="SSF50952">
    <property type="entry name" value="Soluble quinoprotein glucose dehydrogenase"/>
    <property type="match status" value="1"/>
</dbReference>
<dbReference type="InterPro" id="IPR011041">
    <property type="entry name" value="Quinoprot_gluc/sorb_DH_b-prop"/>
</dbReference>
<keyword evidence="8" id="KW-1185">Reference proteome</keyword>
<dbReference type="Pfam" id="PF03024">
    <property type="entry name" value="Folate_rec"/>
    <property type="match status" value="1"/>
</dbReference>
<sequence length="766" mass="85879">MIMAALSSWSVSSFRAALVSSFIAAACLSTIQICIAHPQCLDFFPPFDHDADQRPEFCTLYNRFGCCTRAKDLEIQQKYEEVAEEYERVHGKLSSDCLDFLKDILCQECSPYAAHLYDAETTQQRSRQLPGLCNGYCTAFHSSCSQLLPFITTEEPLRRAATNSAAVFCDKMAIPDIDYCFPDVLASDDLSQWVEEAQSGTGRGQCLCLEEFANGLQNPLLAIHANDNTHRFFIAEQIGIIHVFLENKTRLAEPFLDIRDSVLTSSRRGDERGLLGAAFHPNFTLNSKFYVYYSSGSSSDQIIRISEFTVMPEDMNKIDVQSEKVILEVGEPYANHNGGQLMFGLDGYLYASIGDGGAGGDPLDSGLNKNTLLGKIIRIDVDNPPANKTYGIPPDNPFVGEEDARPENYAYGIRNIWRCSIDRGDRETGYGKGRIICGDVGQSQFEEIDIIVKGGNYGWRAREGFVCYNDAQCNDEWLADEILPIHAYPHSVGKSVTGGYVYRGCQSPNLNDKYIFGDYVSGRLFYLIENNVTDAWDSQEICMGDSSICLGNLVNSYPKNILSFGEDEAGEVYMLATNFASTTHNGGQVFKLVDPSRRGNPSECFGEKETVDVNGPTIDFTPSDPRRGSRRKPTVCTTEQIRGDINNRTVCSAEFVLSGKVISAKRFSRDRRVHLKVFSVDRQAPYTPRIGKEVTLTVTCKPRQCDCPNLQVGRMYHLSGRYQRTWDRFVLTTASFWQDWSWLMSFWARLYSMRCGTNANDLDDFK</sequence>
<accession>A0A8B7Y380</accession>
<evidence type="ECO:0000256" key="3">
    <source>
        <dbReference type="ARBA" id="ARBA00022525"/>
    </source>
</evidence>
<dbReference type="Pfam" id="PF07995">
    <property type="entry name" value="GSDH"/>
    <property type="match status" value="1"/>
</dbReference>
<evidence type="ECO:0000256" key="5">
    <source>
        <dbReference type="ARBA" id="ARBA00023157"/>
    </source>
</evidence>
<dbReference type="InterPro" id="IPR011042">
    <property type="entry name" value="6-blade_b-propeller_TolB-like"/>
</dbReference>
<protein>
    <submittedName>
        <fullName evidence="9">HHIP-like protein 2 isoform X1</fullName>
    </submittedName>
</protein>
<keyword evidence="3" id="KW-0964">Secreted</keyword>
<dbReference type="KEGG" id="aplc:110977651"/>
<dbReference type="GeneID" id="110977651"/>